<evidence type="ECO:0000313" key="16">
    <source>
        <dbReference type="Proteomes" id="UP000316008"/>
    </source>
</evidence>
<dbReference type="AlphaFoldDB" id="A0A556MJH8"/>
<comment type="subcellular location">
    <subcellularLocation>
        <location evidence="2">Cell membrane</location>
        <topology evidence="2">Multi-pass membrane protein</topology>
    </subcellularLocation>
</comment>
<keyword evidence="3" id="KW-1003">Cell membrane</keyword>
<dbReference type="CDD" id="cd07328">
    <property type="entry name" value="M48_Ste24p_like"/>
    <property type="match status" value="1"/>
</dbReference>
<organism evidence="15 16">
    <name type="scientific">Fluviicola chungangensis</name>
    <dbReference type="NCBI Taxonomy" id="2597671"/>
    <lineage>
        <taxon>Bacteria</taxon>
        <taxon>Pseudomonadati</taxon>
        <taxon>Bacteroidota</taxon>
        <taxon>Flavobacteriia</taxon>
        <taxon>Flavobacteriales</taxon>
        <taxon>Crocinitomicaceae</taxon>
        <taxon>Fluviicola</taxon>
    </lineage>
</organism>
<evidence type="ECO:0000256" key="12">
    <source>
        <dbReference type="SAM" id="MobiDB-lite"/>
    </source>
</evidence>
<evidence type="ECO:0000256" key="11">
    <source>
        <dbReference type="ARBA" id="ARBA00023136"/>
    </source>
</evidence>
<dbReference type="OrthoDB" id="9789270at2"/>
<dbReference type="InterPro" id="IPR011990">
    <property type="entry name" value="TPR-like_helical_dom_sf"/>
</dbReference>
<feature type="transmembrane region" description="Helical" evidence="13">
    <location>
        <begin position="322"/>
        <end position="346"/>
    </location>
</feature>
<sequence>MRYFIETSYFYLIDYSIFMNYITTFISLIVLIFSSTVLGQERDQVAEQAIEKELQSIAPDYVDEFRQATVAMDKGDLIFADSMYSIVYEHVPSFNHVVRRLGSIKNELGQHAEGLLLCEKAVEMNRSYSNLITLINCIVRQNATGTSYSVGLTRANTLLREAALFPESKEDVSFYLLKAQIGLQQNNPPQFREATDFLEDHFKNEMATHYYAAILAANDGDPKKAAKEIRIANRLGLPEEDMNAFLAANADYTTPGSAGSFAPTENTIWSFLNILFVVVIVWISGIVLLYLVGIILSRITLRSIEQQIRNNNLQASSKLRKVYKILINTAGFYYYISLPIIVILVLSIGGGLLFGMLSAGIIAFKLIIIVVIVVGGTIIGLLRSLLVRGRLQEPGRLLNESEAPELVALTRSVAKDLNTRPIDEIRITPETDLAVYEMGSWRAKMQDSGKRVLVLGAAVLKDFQKDDFRAILAHEYGHFANRDTAGGGVAMRVQRDMTNYYIALYNSGNASWWSIAFLFLKFYHFIFTRISAGATRLQEVLADRIAAETYGAQSFRNGLTFVVRRSIEFGMLANAEIKQAEEQKRSYSNFYELSELASDESDLESELQKSLNRKTSEEDTHPSPVDRFRYVEGITKRNPGNDTGAVHDFFPDWEELTVEMTGEIDKMIKEQKRMLNR</sequence>
<name>A0A556MJH8_9FLAO</name>
<feature type="transmembrane region" description="Helical" evidence="13">
    <location>
        <begin position="500"/>
        <end position="520"/>
    </location>
</feature>
<dbReference type="PANTHER" id="PTHR43221:SF1">
    <property type="entry name" value="PROTEASE HTPX"/>
    <property type="match status" value="1"/>
</dbReference>
<proteinExistence type="predicted"/>
<dbReference type="GO" id="GO:0004222">
    <property type="term" value="F:metalloendopeptidase activity"/>
    <property type="evidence" value="ECO:0007669"/>
    <property type="project" value="InterPro"/>
</dbReference>
<keyword evidence="10 15" id="KW-0482">Metalloprotease</keyword>
<evidence type="ECO:0000256" key="5">
    <source>
        <dbReference type="ARBA" id="ARBA00022692"/>
    </source>
</evidence>
<dbReference type="EMBL" id="VLPL01000009">
    <property type="protein sequence ID" value="TSJ40067.1"/>
    <property type="molecule type" value="Genomic_DNA"/>
</dbReference>
<keyword evidence="4 15" id="KW-0645">Protease</keyword>
<evidence type="ECO:0000256" key="4">
    <source>
        <dbReference type="ARBA" id="ARBA00022670"/>
    </source>
</evidence>
<dbReference type="PANTHER" id="PTHR43221">
    <property type="entry name" value="PROTEASE HTPX"/>
    <property type="match status" value="1"/>
</dbReference>
<evidence type="ECO:0000256" key="10">
    <source>
        <dbReference type="ARBA" id="ARBA00023049"/>
    </source>
</evidence>
<dbReference type="SUPFAM" id="SSF48452">
    <property type="entry name" value="TPR-like"/>
    <property type="match status" value="1"/>
</dbReference>
<dbReference type="GO" id="GO:0005886">
    <property type="term" value="C:plasma membrane"/>
    <property type="evidence" value="ECO:0007669"/>
    <property type="project" value="UniProtKB-SubCell"/>
</dbReference>
<keyword evidence="7" id="KW-0378">Hydrolase</keyword>
<protein>
    <submittedName>
        <fullName evidence="15">M48 family metalloprotease</fullName>
    </submittedName>
</protein>
<reference evidence="15 16" key="1">
    <citation type="submission" date="2019-07" db="EMBL/GenBank/DDBJ databases">
        <authorList>
            <person name="Huq M.A."/>
        </authorList>
    </citation>
    <scope>NUCLEOTIDE SEQUENCE [LARGE SCALE GENOMIC DNA]</scope>
    <source>
        <strain evidence="15 16">MAH-3</strain>
    </source>
</reference>
<feature type="compositionally biased region" description="Basic and acidic residues" evidence="12">
    <location>
        <begin position="614"/>
        <end position="626"/>
    </location>
</feature>
<evidence type="ECO:0000256" key="8">
    <source>
        <dbReference type="ARBA" id="ARBA00022833"/>
    </source>
</evidence>
<comment type="caution">
    <text evidence="15">The sequence shown here is derived from an EMBL/GenBank/DDBJ whole genome shotgun (WGS) entry which is preliminary data.</text>
</comment>
<evidence type="ECO:0000256" key="2">
    <source>
        <dbReference type="ARBA" id="ARBA00004651"/>
    </source>
</evidence>
<evidence type="ECO:0000256" key="3">
    <source>
        <dbReference type="ARBA" id="ARBA00022475"/>
    </source>
</evidence>
<dbReference type="Gene3D" id="3.30.2010.10">
    <property type="entry name" value="Metalloproteases ('zincins'), catalytic domain"/>
    <property type="match status" value="1"/>
</dbReference>
<feature type="transmembrane region" description="Helical" evidence="13">
    <location>
        <begin position="268"/>
        <end position="301"/>
    </location>
</feature>
<keyword evidence="5 13" id="KW-0812">Transmembrane</keyword>
<dbReference type="Pfam" id="PF01435">
    <property type="entry name" value="Peptidase_M48"/>
    <property type="match status" value="1"/>
</dbReference>
<evidence type="ECO:0000313" key="15">
    <source>
        <dbReference type="EMBL" id="TSJ40067.1"/>
    </source>
</evidence>
<feature type="domain" description="Peptidase M48" evidence="14">
    <location>
        <begin position="449"/>
        <end position="633"/>
    </location>
</feature>
<dbReference type="GO" id="GO:0046872">
    <property type="term" value="F:metal ion binding"/>
    <property type="evidence" value="ECO:0007669"/>
    <property type="project" value="UniProtKB-KW"/>
</dbReference>
<evidence type="ECO:0000256" key="6">
    <source>
        <dbReference type="ARBA" id="ARBA00022723"/>
    </source>
</evidence>
<feature type="transmembrane region" description="Helical" evidence="13">
    <location>
        <begin position="12"/>
        <end position="33"/>
    </location>
</feature>
<feature type="region of interest" description="Disordered" evidence="12">
    <location>
        <begin position="607"/>
        <end position="626"/>
    </location>
</feature>
<dbReference type="Proteomes" id="UP000316008">
    <property type="component" value="Unassembled WGS sequence"/>
</dbReference>
<dbReference type="InterPro" id="IPR050083">
    <property type="entry name" value="HtpX_protease"/>
</dbReference>
<dbReference type="RefSeq" id="WP_144334195.1">
    <property type="nucleotide sequence ID" value="NZ_VLPL01000009.1"/>
</dbReference>
<dbReference type="InterPro" id="IPR001915">
    <property type="entry name" value="Peptidase_M48"/>
</dbReference>
<evidence type="ECO:0000256" key="13">
    <source>
        <dbReference type="SAM" id="Phobius"/>
    </source>
</evidence>
<dbReference type="GO" id="GO:0006508">
    <property type="term" value="P:proteolysis"/>
    <property type="evidence" value="ECO:0007669"/>
    <property type="project" value="UniProtKB-KW"/>
</dbReference>
<keyword evidence="9 13" id="KW-1133">Transmembrane helix</keyword>
<evidence type="ECO:0000256" key="1">
    <source>
        <dbReference type="ARBA" id="ARBA00001947"/>
    </source>
</evidence>
<feature type="transmembrane region" description="Helical" evidence="13">
    <location>
        <begin position="352"/>
        <end position="382"/>
    </location>
</feature>
<evidence type="ECO:0000259" key="14">
    <source>
        <dbReference type="Pfam" id="PF01435"/>
    </source>
</evidence>
<keyword evidence="6" id="KW-0479">Metal-binding</keyword>
<accession>A0A556MJH8</accession>
<keyword evidence="16" id="KW-1185">Reference proteome</keyword>
<gene>
    <name evidence="15" type="ORF">FO442_15825</name>
</gene>
<keyword evidence="11 13" id="KW-0472">Membrane</keyword>
<evidence type="ECO:0000256" key="7">
    <source>
        <dbReference type="ARBA" id="ARBA00022801"/>
    </source>
</evidence>
<evidence type="ECO:0000256" key="9">
    <source>
        <dbReference type="ARBA" id="ARBA00022989"/>
    </source>
</evidence>
<keyword evidence="8" id="KW-0862">Zinc</keyword>
<comment type="cofactor">
    <cofactor evidence="1">
        <name>Zn(2+)</name>
        <dbReference type="ChEBI" id="CHEBI:29105"/>
    </cofactor>
</comment>